<evidence type="ECO:0000313" key="2">
    <source>
        <dbReference type="Proteomes" id="UP001059596"/>
    </source>
</evidence>
<sequence>WAYLQAINNHSLASIWSTFCSTVLADTHTLFGWFQMPAISNEYTRIQIGVCVYW</sequence>
<keyword evidence="2" id="KW-1185">Reference proteome</keyword>
<feature type="non-terminal residue" evidence="1">
    <location>
        <position position="1"/>
    </location>
</feature>
<proteinExistence type="predicted"/>
<dbReference type="Proteomes" id="UP001059596">
    <property type="component" value="Unassembled WGS sequence"/>
</dbReference>
<evidence type="ECO:0000313" key="1">
    <source>
        <dbReference type="EMBL" id="KAI8036901.1"/>
    </source>
</evidence>
<dbReference type="EMBL" id="JAMKOV010000014">
    <property type="protein sequence ID" value="KAI8036901.1"/>
    <property type="molecule type" value="Genomic_DNA"/>
</dbReference>
<accession>A0A9P9YHH2</accession>
<name>A0A9P9YHH2_9MUSC</name>
<protein>
    <submittedName>
        <fullName evidence="1">Uncharacterized protein</fullName>
    </submittedName>
</protein>
<comment type="caution">
    <text evidence="1">The sequence shown here is derived from an EMBL/GenBank/DDBJ whole genome shotgun (WGS) entry which is preliminary data.</text>
</comment>
<gene>
    <name evidence="1" type="ORF">M5D96_010212</name>
</gene>
<dbReference type="AlphaFoldDB" id="A0A9P9YHH2"/>
<organism evidence="1 2">
    <name type="scientific">Drosophila gunungcola</name>
    <name type="common">fruit fly</name>
    <dbReference type="NCBI Taxonomy" id="103775"/>
    <lineage>
        <taxon>Eukaryota</taxon>
        <taxon>Metazoa</taxon>
        <taxon>Ecdysozoa</taxon>
        <taxon>Arthropoda</taxon>
        <taxon>Hexapoda</taxon>
        <taxon>Insecta</taxon>
        <taxon>Pterygota</taxon>
        <taxon>Neoptera</taxon>
        <taxon>Endopterygota</taxon>
        <taxon>Diptera</taxon>
        <taxon>Brachycera</taxon>
        <taxon>Muscomorpha</taxon>
        <taxon>Ephydroidea</taxon>
        <taxon>Drosophilidae</taxon>
        <taxon>Drosophila</taxon>
        <taxon>Sophophora</taxon>
    </lineage>
</organism>
<reference evidence="1" key="1">
    <citation type="journal article" date="2023" name="Genome Biol. Evol.">
        <title>Long-read-based Genome Assembly of Drosophila gunungcola Reveals Fewer Chemosensory Genes in Flower-breeding Species.</title>
        <authorList>
            <person name="Negi A."/>
            <person name="Liao B.Y."/>
            <person name="Yeh S.D."/>
        </authorList>
    </citation>
    <scope>NUCLEOTIDE SEQUENCE</scope>
    <source>
        <strain evidence="1">Sukarami</strain>
    </source>
</reference>